<dbReference type="EMBL" id="EQ999973">
    <property type="protein sequence ID" value="OAS99474.1"/>
    <property type="molecule type" value="Genomic_DNA"/>
</dbReference>
<evidence type="ECO:0000313" key="3">
    <source>
        <dbReference type="Proteomes" id="UP000002039"/>
    </source>
</evidence>
<protein>
    <submittedName>
        <fullName evidence="2">Uncharacterized protein</fullName>
    </submittedName>
</protein>
<organism evidence="2 3">
    <name type="scientific">Ajellomyces dermatitidis (strain ER-3 / ATCC MYA-2586)</name>
    <name type="common">Blastomyces dermatitidis</name>
    <dbReference type="NCBI Taxonomy" id="559297"/>
    <lineage>
        <taxon>Eukaryota</taxon>
        <taxon>Fungi</taxon>
        <taxon>Dikarya</taxon>
        <taxon>Ascomycota</taxon>
        <taxon>Pezizomycotina</taxon>
        <taxon>Eurotiomycetes</taxon>
        <taxon>Eurotiomycetidae</taxon>
        <taxon>Onygenales</taxon>
        <taxon>Ajellomycetaceae</taxon>
        <taxon>Blastomyces</taxon>
    </lineage>
</organism>
<gene>
    <name evidence="2" type="ORF">BDCG_16156</name>
</gene>
<sequence>MLPGGAGNDVTGGAGGGYVYKEGRAGPDNGDDNDEGAWPGAGVWRGAVEWARAAGNRLAEAEEGVWRWVNRR</sequence>
<feature type="region of interest" description="Disordered" evidence="1">
    <location>
        <begin position="1"/>
        <end position="40"/>
    </location>
</feature>
<evidence type="ECO:0000256" key="1">
    <source>
        <dbReference type="SAM" id="MobiDB-lite"/>
    </source>
</evidence>
<proteinExistence type="predicted"/>
<dbReference type="GeneID" id="69031048"/>
<name>A0ABX2VRB4_AJEDR</name>
<keyword evidence="3" id="KW-1185">Reference proteome</keyword>
<accession>A0ABX2VRB4</accession>
<reference evidence="3" key="1">
    <citation type="journal article" date="2015" name="PLoS Genet.">
        <title>The dynamic genome and transcriptome of the human fungal pathogen Blastomyces and close relative Emmonsia.</title>
        <authorList>
            <person name="Munoz J.F."/>
            <person name="Gauthier G.M."/>
            <person name="Desjardins C.A."/>
            <person name="Gallo J.E."/>
            <person name="Holder J."/>
            <person name="Sullivan T.D."/>
            <person name="Marty A.J."/>
            <person name="Carmen J.C."/>
            <person name="Chen Z."/>
            <person name="Ding L."/>
            <person name="Gujja S."/>
            <person name="Magrini V."/>
            <person name="Misas E."/>
            <person name="Mitreva M."/>
            <person name="Priest M."/>
            <person name="Saif S."/>
            <person name="Whiston E.A."/>
            <person name="Young S."/>
            <person name="Zeng Q."/>
            <person name="Goldman W.E."/>
            <person name="Mardis E.R."/>
            <person name="Taylor J.W."/>
            <person name="McEwen J.G."/>
            <person name="Clay O.K."/>
            <person name="Klein B.S."/>
            <person name="Cuomo C.A."/>
        </authorList>
    </citation>
    <scope>NUCLEOTIDE SEQUENCE [LARGE SCALE GENOMIC DNA]</scope>
    <source>
        <strain evidence="3">ER-3 / ATCC MYA-2586</strain>
    </source>
</reference>
<dbReference type="RefSeq" id="XP_045279202.1">
    <property type="nucleotide sequence ID" value="XM_045425416.1"/>
</dbReference>
<dbReference type="Proteomes" id="UP000002039">
    <property type="component" value="Unassembled WGS sequence"/>
</dbReference>
<evidence type="ECO:0000313" key="2">
    <source>
        <dbReference type="EMBL" id="OAS99474.1"/>
    </source>
</evidence>
<feature type="compositionally biased region" description="Gly residues" evidence="1">
    <location>
        <begin position="1"/>
        <end position="18"/>
    </location>
</feature>